<proteinExistence type="predicted"/>
<gene>
    <name evidence="2" type="ORF">AR9_g161</name>
</gene>
<dbReference type="RefSeq" id="YP_009283065.1">
    <property type="nucleotide sequence ID" value="NC_031039.1"/>
</dbReference>
<evidence type="ECO:0000313" key="2">
    <source>
        <dbReference type="EMBL" id="AMS01245.1"/>
    </source>
</evidence>
<sequence length="341" mass="37443">MSRLDTVERIEKTLFSVGNLFSVKNVILNGNKGKNDNKLNSIYTRSYDSQKYSDRSTLDQIQIRTSDFLVFSYHDFQNKINEDIFISYPHMMNFMTILTSAYNMVNTDEVYQGNNINPKYANVSLTTNPLGGGKQLAFIPTIIQRDQVYTNGVILFLGSEDYAIELDASQLGALYYILNNFNLLSESSTLFLTGLMFDSAVEGSEPSVNTFSSAPKNNAGFNAKPKRGIFGGNNGASRGNGNTFGGNKSEESSPKRNAGFKPQTKNVTPDELESAIENGTDLNPPIPSDDDIPFTGGIEDDSPIETGRENNDSPISFNDVMAGATEIEVPDLDDKDGGINF</sequence>
<dbReference type="EMBL" id="KU878088">
    <property type="protein sequence ID" value="AMS01245.1"/>
    <property type="molecule type" value="Genomic_DNA"/>
</dbReference>
<dbReference type="Proteomes" id="UP000202618">
    <property type="component" value="Segment"/>
</dbReference>
<protein>
    <submittedName>
        <fullName evidence="2">Uncharacterized protein</fullName>
    </submittedName>
</protein>
<feature type="compositionally biased region" description="Polar residues" evidence="1">
    <location>
        <begin position="206"/>
        <end position="220"/>
    </location>
</feature>
<organism evidence="2 3">
    <name type="scientific">Bacillus phage AR9</name>
    <dbReference type="NCBI Taxonomy" id="1815509"/>
    <lineage>
        <taxon>Viruses</taxon>
        <taxon>Duplodnaviria</taxon>
        <taxon>Heunggongvirae</taxon>
        <taxon>Uroviricota</taxon>
        <taxon>Caudoviricetes</taxon>
        <taxon>Takahashivirus</taxon>
        <taxon>Bacillus phage PBS1</taxon>
    </lineage>
</organism>
<accession>A0A172JI53</accession>
<dbReference type="KEGG" id="vg:29058879"/>
<feature type="compositionally biased region" description="Acidic residues" evidence="1">
    <location>
        <begin position="288"/>
        <end position="303"/>
    </location>
</feature>
<evidence type="ECO:0000313" key="3">
    <source>
        <dbReference type="Proteomes" id="UP000202618"/>
    </source>
</evidence>
<name>A0A172JI53_BPPB1</name>
<evidence type="ECO:0000256" key="1">
    <source>
        <dbReference type="SAM" id="MobiDB-lite"/>
    </source>
</evidence>
<reference evidence="2 3" key="1">
    <citation type="journal article" date="2016" name="Virology">
        <title>The genome of AR9, a giant transducing Bacillus phage encoding two multisubunit RNA polymerases.</title>
        <authorList>
            <person name="Lavysh D."/>
            <person name="Sokolova M."/>
            <person name="Minakhin L."/>
            <person name="Yakunina M."/>
            <person name="Artamonova T."/>
            <person name="Kozyavkin S."/>
            <person name="Makarova K.S."/>
            <person name="Koonin E.V."/>
            <person name="Severinov K."/>
        </authorList>
    </citation>
    <scope>NUCLEOTIDE SEQUENCE [LARGE SCALE GENOMIC DNA]</scope>
</reference>
<feature type="region of interest" description="Disordered" evidence="1">
    <location>
        <begin position="206"/>
        <end position="323"/>
    </location>
</feature>
<dbReference type="GeneID" id="29058879"/>